<dbReference type="InterPro" id="IPR042216">
    <property type="entry name" value="MitoNEET_CISD"/>
</dbReference>
<evidence type="ECO:0000313" key="6">
    <source>
        <dbReference type="EMBL" id="OEJ68136.1"/>
    </source>
</evidence>
<dbReference type="STRING" id="28181.BEN30_07490"/>
<dbReference type="InterPro" id="IPR052950">
    <property type="entry name" value="CISD"/>
</dbReference>
<dbReference type="GO" id="GO:0046872">
    <property type="term" value="F:metal ion binding"/>
    <property type="evidence" value="ECO:0007669"/>
    <property type="project" value="UniProtKB-KW"/>
</dbReference>
<evidence type="ECO:0000256" key="3">
    <source>
        <dbReference type="ARBA" id="ARBA00023004"/>
    </source>
</evidence>
<dbReference type="EMBL" id="MCGG01000017">
    <property type="protein sequence ID" value="OEJ68136.1"/>
    <property type="molecule type" value="Genomic_DNA"/>
</dbReference>
<organism evidence="6 7">
    <name type="scientific">Magnetovibrio blakemorei</name>
    <dbReference type="NCBI Taxonomy" id="28181"/>
    <lineage>
        <taxon>Bacteria</taxon>
        <taxon>Pseudomonadati</taxon>
        <taxon>Pseudomonadota</taxon>
        <taxon>Alphaproteobacteria</taxon>
        <taxon>Rhodospirillales</taxon>
        <taxon>Magnetovibrionaceae</taxon>
        <taxon>Magnetovibrio</taxon>
    </lineage>
</organism>
<reference evidence="7" key="1">
    <citation type="submission" date="2016-07" db="EMBL/GenBank/DDBJ databases">
        <authorList>
            <person name="Florea S."/>
            <person name="Webb J.S."/>
            <person name="Jaromczyk J."/>
            <person name="Schardl C.L."/>
        </authorList>
    </citation>
    <scope>NUCLEOTIDE SEQUENCE [LARGE SCALE GENOMIC DNA]</scope>
    <source>
        <strain evidence="7">MV-1</strain>
    </source>
</reference>
<dbReference type="PANTHER" id="PTHR46491">
    <property type="entry name" value="CDGSH IRON SULFUR DOMAIN PROTEIN HOMOLOG"/>
    <property type="match status" value="1"/>
</dbReference>
<proteinExistence type="predicted"/>
<evidence type="ECO:0000259" key="5">
    <source>
        <dbReference type="SMART" id="SM00704"/>
    </source>
</evidence>
<evidence type="ECO:0000256" key="4">
    <source>
        <dbReference type="ARBA" id="ARBA00023014"/>
    </source>
</evidence>
<dbReference type="SMART" id="SM00704">
    <property type="entry name" value="ZnF_CDGSH"/>
    <property type="match status" value="2"/>
</dbReference>
<feature type="domain" description="Iron-binding zinc finger CDGSH type" evidence="5">
    <location>
        <begin position="9"/>
        <end position="46"/>
    </location>
</feature>
<gene>
    <name evidence="6" type="ORF">BEN30_07490</name>
</gene>
<sequence length="84" mass="9149">MNKPKIAATEPQPVNLEAGKKYAWCSCGHSQTQPFCDGSHKEQGFKPVIFTAEESGEAWLCMCKQTATPPFCDGSHANCTDEPT</sequence>
<evidence type="ECO:0000256" key="2">
    <source>
        <dbReference type="ARBA" id="ARBA00022723"/>
    </source>
</evidence>
<dbReference type="Gene3D" id="3.40.5.90">
    <property type="entry name" value="CDGSH iron-sulfur domain, mitoNEET-type"/>
    <property type="match status" value="2"/>
</dbReference>
<dbReference type="RefSeq" id="WP_069957464.1">
    <property type="nucleotide sequence ID" value="NZ_MCGG01000017.1"/>
</dbReference>
<keyword evidence="7" id="KW-1185">Reference proteome</keyword>
<evidence type="ECO:0000256" key="1">
    <source>
        <dbReference type="ARBA" id="ARBA00022714"/>
    </source>
</evidence>
<accession>A0A1E5Q9F9</accession>
<dbReference type="GO" id="GO:0051537">
    <property type="term" value="F:2 iron, 2 sulfur cluster binding"/>
    <property type="evidence" value="ECO:0007669"/>
    <property type="project" value="UniProtKB-KW"/>
</dbReference>
<name>A0A1E5Q9F9_9PROT</name>
<feature type="domain" description="Iron-binding zinc finger CDGSH type" evidence="5">
    <location>
        <begin position="47"/>
        <end position="82"/>
    </location>
</feature>
<keyword evidence="2" id="KW-0479">Metal-binding</keyword>
<dbReference type="GO" id="GO:0005737">
    <property type="term" value="C:cytoplasm"/>
    <property type="evidence" value="ECO:0007669"/>
    <property type="project" value="UniProtKB-ARBA"/>
</dbReference>
<dbReference type="InterPro" id="IPR018967">
    <property type="entry name" value="FeS-contain_CDGSH-typ"/>
</dbReference>
<keyword evidence="1" id="KW-0001">2Fe-2S</keyword>
<keyword evidence="3" id="KW-0408">Iron</keyword>
<dbReference type="PANTHER" id="PTHR46491:SF3">
    <property type="entry name" value="CDGSH IRON-SULFUR DOMAIN-CONTAINING PROTEIN 3, MITOCHONDRIAL"/>
    <property type="match status" value="1"/>
</dbReference>
<dbReference type="Pfam" id="PF09360">
    <property type="entry name" value="zf-CDGSH"/>
    <property type="match status" value="2"/>
</dbReference>
<evidence type="ECO:0000313" key="7">
    <source>
        <dbReference type="Proteomes" id="UP000095347"/>
    </source>
</evidence>
<dbReference type="AlphaFoldDB" id="A0A1E5Q9F9"/>
<protein>
    <submittedName>
        <fullName evidence="6">Glutamate synthase</fullName>
    </submittedName>
</protein>
<dbReference type="Proteomes" id="UP000095347">
    <property type="component" value="Unassembled WGS sequence"/>
</dbReference>
<keyword evidence="4" id="KW-0411">Iron-sulfur</keyword>
<comment type="caution">
    <text evidence="6">The sequence shown here is derived from an EMBL/GenBank/DDBJ whole genome shotgun (WGS) entry which is preliminary data.</text>
</comment>